<dbReference type="GO" id="GO:0003723">
    <property type="term" value="F:RNA binding"/>
    <property type="evidence" value="ECO:0007669"/>
    <property type="project" value="InterPro"/>
</dbReference>
<dbReference type="AlphaFoldDB" id="A0A6A6X2G3"/>
<accession>A0A6A6X2G3</accession>
<sequence>MLFDFKSVILFGLVAIASAAPVAQPDVEEQVHHLEARARIPTHGVKCGTSTFTAAEVQTAMRASHTRRGRYPERFFNYGSLFRNHPDPAANLVEYPMTHAHRPWTSSSGTNPFPGKYRVIRNSQTNAYVGAVIHNGGGGVRIPHYIPGSQISERSSKGYFKNFEYLT</sequence>
<dbReference type="InterPro" id="IPR000026">
    <property type="entry name" value="N1-like"/>
</dbReference>
<gene>
    <name evidence="7" type="ORF">K505DRAFT_251477</name>
</gene>
<evidence type="ECO:0000256" key="1">
    <source>
        <dbReference type="ARBA" id="ARBA00022722"/>
    </source>
</evidence>
<reference evidence="7" key="1">
    <citation type="journal article" date="2020" name="Stud. Mycol.">
        <title>101 Dothideomycetes genomes: a test case for predicting lifestyles and emergence of pathogens.</title>
        <authorList>
            <person name="Haridas S."/>
            <person name="Albert R."/>
            <person name="Binder M."/>
            <person name="Bloem J."/>
            <person name="Labutti K."/>
            <person name="Salamov A."/>
            <person name="Andreopoulos B."/>
            <person name="Baker S."/>
            <person name="Barry K."/>
            <person name="Bills G."/>
            <person name="Bluhm B."/>
            <person name="Cannon C."/>
            <person name="Castanera R."/>
            <person name="Culley D."/>
            <person name="Daum C."/>
            <person name="Ezra D."/>
            <person name="Gonzalez J."/>
            <person name="Henrissat B."/>
            <person name="Kuo A."/>
            <person name="Liang C."/>
            <person name="Lipzen A."/>
            <person name="Lutzoni F."/>
            <person name="Magnuson J."/>
            <person name="Mondo S."/>
            <person name="Nolan M."/>
            <person name="Ohm R."/>
            <person name="Pangilinan J."/>
            <person name="Park H.-J."/>
            <person name="Ramirez L."/>
            <person name="Alfaro M."/>
            <person name="Sun H."/>
            <person name="Tritt A."/>
            <person name="Yoshinaga Y."/>
            <person name="Zwiers L.-H."/>
            <person name="Turgeon B."/>
            <person name="Goodwin S."/>
            <person name="Spatafora J."/>
            <person name="Crous P."/>
            <person name="Grigoriev I."/>
        </authorList>
    </citation>
    <scope>NUCLEOTIDE SEQUENCE</scope>
    <source>
        <strain evidence="7">CBS 109.77</strain>
    </source>
</reference>
<keyword evidence="2" id="KW-0255">Endonuclease</keyword>
<keyword evidence="1" id="KW-0540">Nuclease</keyword>
<keyword evidence="8" id="KW-1185">Reference proteome</keyword>
<dbReference type="EMBL" id="MU002081">
    <property type="protein sequence ID" value="KAF2790315.1"/>
    <property type="molecule type" value="Genomic_DNA"/>
</dbReference>
<keyword evidence="3" id="KW-0378">Hydrolase</keyword>
<evidence type="ECO:0000313" key="7">
    <source>
        <dbReference type="EMBL" id="KAF2790315.1"/>
    </source>
</evidence>
<evidence type="ECO:0000256" key="4">
    <source>
        <dbReference type="ARBA" id="ARBA00023157"/>
    </source>
</evidence>
<feature type="chain" id="PRO_5025626596" evidence="6">
    <location>
        <begin position="20"/>
        <end position="167"/>
    </location>
</feature>
<dbReference type="Gene3D" id="3.10.450.30">
    <property type="entry name" value="Microbial ribonucleases"/>
    <property type="match status" value="1"/>
</dbReference>
<evidence type="ECO:0000256" key="5">
    <source>
        <dbReference type="ARBA" id="ARBA00023239"/>
    </source>
</evidence>
<dbReference type="PANTHER" id="PTHR42104:SF2">
    <property type="entry name" value="GUANYL-SPECIFIC RIBONUCLEASE, PUTATIVE (AFU_ORTHOLOGUE AFUA_4G01200)-RELATED"/>
    <property type="match status" value="1"/>
</dbReference>
<organism evidence="7 8">
    <name type="scientific">Melanomma pulvis-pyrius CBS 109.77</name>
    <dbReference type="NCBI Taxonomy" id="1314802"/>
    <lineage>
        <taxon>Eukaryota</taxon>
        <taxon>Fungi</taxon>
        <taxon>Dikarya</taxon>
        <taxon>Ascomycota</taxon>
        <taxon>Pezizomycotina</taxon>
        <taxon>Dothideomycetes</taxon>
        <taxon>Pleosporomycetidae</taxon>
        <taxon>Pleosporales</taxon>
        <taxon>Melanommataceae</taxon>
        <taxon>Melanomma</taxon>
    </lineage>
</organism>
<evidence type="ECO:0000256" key="2">
    <source>
        <dbReference type="ARBA" id="ARBA00022759"/>
    </source>
</evidence>
<dbReference type="GO" id="GO:0046589">
    <property type="term" value="F:ribonuclease T1 activity"/>
    <property type="evidence" value="ECO:0007669"/>
    <property type="project" value="UniProtKB-EC"/>
</dbReference>
<evidence type="ECO:0000256" key="6">
    <source>
        <dbReference type="SAM" id="SignalP"/>
    </source>
</evidence>
<keyword evidence="4" id="KW-1015">Disulfide bond</keyword>
<dbReference type="Proteomes" id="UP000799757">
    <property type="component" value="Unassembled WGS sequence"/>
</dbReference>
<proteinExistence type="predicted"/>
<dbReference type="InterPro" id="IPR016191">
    <property type="entry name" value="Ribonuclease/ribotoxin"/>
</dbReference>
<dbReference type="PANTHER" id="PTHR42104">
    <property type="entry name" value="EXTRACELLULAR GUANYL-SPECIFIC RIBONUCLEASE RNTA (AFU_ORTHOLOGUE AFUA_4G03230)"/>
    <property type="match status" value="1"/>
</dbReference>
<dbReference type="GO" id="GO:0016787">
    <property type="term" value="F:hydrolase activity"/>
    <property type="evidence" value="ECO:0007669"/>
    <property type="project" value="UniProtKB-KW"/>
</dbReference>
<evidence type="ECO:0000313" key="8">
    <source>
        <dbReference type="Proteomes" id="UP000799757"/>
    </source>
</evidence>
<keyword evidence="5" id="KW-0456">Lyase</keyword>
<dbReference type="OrthoDB" id="5425539at2759"/>
<feature type="signal peptide" evidence="6">
    <location>
        <begin position="1"/>
        <end position="19"/>
    </location>
</feature>
<evidence type="ECO:0000256" key="3">
    <source>
        <dbReference type="ARBA" id="ARBA00022801"/>
    </source>
</evidence>
<name>A0A6A6X2G3_9PLEO</name>
<keyword evidence="6" id="KW-0732">Signal</keyword>
<dbReference type="Pfam" id="PF00545">
    <property type="entry name" value="Ribonuclease"/>
    <property type="match status" value="1"/>
</dbReference>
<dbReference type="SUPFAM" id="SSF53933">
    <property type="entry name" value="Microbial ribonucleases"/>
    <property type="match status" value="1"/>
</dbReference>
<protein>
    <submittedName>
        <fullName evidence="7">Uncharacterized protein</fullName>
    </submittedName>
</protein>